<evidence type="ECO:0000256" key="8">
    <source>
        <dbReference type="ARBA" id="ARBA00023049"/>
    </source>
</evidence>
<dbReference type="Pfam" id="PF05951">
    <property type="entry name" value="Peptidase_M15_2"/>
    <property type="match status" value="1"/>
</dbReference>
<keyword evidence="7" id="KW-0862">Zinc</keyword>
<keyword evidence="3" id="KW-0645">Protease</keyword>
<evidence type="ECO:0000256" key="7">
    <source>
        <dbReference type="ARBA" id="ARBA00022833"/>
    </source>
</evidence>
<keyword evidence="8" id="KW-0482">Metalloprotease</keyword>
<dbReference type="RefSeq" id="WP_271204900.1">
    <property type="nucleotide sequence ID" value="NZ_BSFK01000010.1"/>
</dbReference>
<dbReference type="GO" id="GO:0008237">
    <property type="term" value="F:metallopeptidase activity"/>
    <property type="evidence" value="ECO:0007669"/>
    <property type="project" value="UniProtKB-KW"/>
</dbReference>
<dbReference type="AlphaFoldDB" id="A0A9W6N483"/>
<sequence>MLEALTSRQAVLARAKRGAGVALLGVVALVAASEGTQTAQANGDTRTLTLYHTHRGDTLTVTFKRNGRYDAEGLRKLSYFLRDWRNDKQTRMEPRLFDIVWEVHREVGRGQMINIVSSYRSPETNAMLRARSRGVAKFSQHMLGRAMDFYITGVPVSAVREAGIRLQRGGVGFYPTSGRPFVHLDAGNIRAWPRMSRSQLARLFPGGKTVHQPAEGGHMPGYQVAAAELKARGGVSLDDAYSGSGGGKSKGFFARLFGSDDEDETEVAPTVVATAATRRAASARTAAPAASDDAEETAPPASAIRVATVRVPVPTPRPAGFVKPAAPVEEEAPVVMAAATPVAPLPPIAPIRPAAVAPTVVAAVAPAPVPAPREPEMVWRAGPGAAAPAPVAEAPASAAEPAMALASAIPAPRPRPADSAVAVLAAIPTPVSADRSAQRPREINPQTAAAYQAEAATFPRLPDAFVSRAPAAPEMTMAYAAPQTAQLPVENRSRPAAPQAQHKPIPAPAVAAAKPASHAPASSVASAPRVIAPDATPSAIYAAASSAARHASLPAAPMVTARLDDRTLRAAATPTPAAWDQTLRHPQPTSSGLIDAPTAALAGGFGVDPSYGAKPGRFSGSSVMLLRTQSFAAQPANTTASIGNRRG</sequence>
<keyword evidence="5" id="KW-0732">Signal</keyword>
<dbReference type="InterPro" id="IPR010275">
    <property type="entry name" value="MepK"/>
</dbReference>
<dbReference type="GO" id="GO:0006508">
    <property type="term" value="P:proteolysis"/>
    <property type="evidence" value="ECO:0007669"/>
    <property type="project" value="UniProtKB-KW"/>
</dbReference>
<comment type="caution">
    <text evidence="13">The sequence shown here is derived from an EMBL/GenBank/DDBJ whole genome shotgun (WGS) entry which is preliminary data.</text>
</comment>
<dbReference type="GO" id="GO:0046872">
    <property type="term" value="F:metal ion binding"/>
    <property type="evidence" value="ECO:0007669"/>
    <property type="project" value="UniProtKB-KW"/>
</dbReference>
<dbReference type="InterPro" id="IPR009045">
    <property type="entry name" value="Zn_M74/Hedgehog-like"/>
</dbReference>
<dbReference type="GO" id="GO:0071555">
    <property type="term" value="P:cell wall organization"/>
    <property type="evidence" value="ECO:0007669"/>
    <property type="project" value="UniProtKB-KW"/>
</dbReference>
<comment type="cofactor">
    <cofactor evidence="1">
        <name>Zn(2+)</name>
        <dbReference type="ChEBI" id="CHEBI:29105"/>
    </cofactor>
</comment>
<evidence type="ECO:0000256" key="11">
    <source>
        <dbReference type="ARBA" id="ARBA00093666"/>
    </source>
</evidence>
<evidence type="ECO:0000256" key="2">
    <source>
        <dbReference type="ARBA" id="ARBA00004776"/>
    </source>
</evidence>
<evidence type="ECO:0000313" key="14">
    <source>
        <dbReference type="Proteomes" id="UP001143364"/>
    </source>
</evidence>
<dbReference type="EMBL" id="BSFK01000010">
    <property type="protein sequence ID" value="GLK77065.1"/>
    <property type="molecule type" value="Genomic_DNA"/>
</dbReference>
<evidence type="ECO:0000256" key="6">
    <source>
        <dbReference type="ARBA" id="ARBA00022801"/>
    </source>
</evidence>
<keyword evidence="4" id="KW-0479">Metal-binding</keyword>
<feature type="compositionally biased region" description="Low complexity" evidence="12">
    <location>
        <begin position="502"/>
        <end position="514"/>
    </location>
</feature>
<evidence type="ECO:0000256" key="3">
    <source>
        <dbReference type="ARBA" id="ARBA00022670"/>
    </source>
</evidence>
<protein>
    <recommendedName>
        <fullName evidence="11">Murein endopeptidase K</fullName>
    </recommendedName>
</protein>
<dbReference type="CDD" id="cd14844">
    <property type="entry name" value="Zn-DD-carboxypeptidase_like"/>
    <property type="match status" value="1"/>
</dbReference>
<evidence type="ECO:0000256" key="12">
    <source>
        <dbReference type="SAM" id="MobiDB-lite"/>
    </source>
</evidence>
<dbReference type="Proteomes" id="UP001143364">
    <property type="component" value="Unassembled WGS sequence"/>
</dbReference>
<proteinExistence type="inferred from homology"/>
<keyword evidence="9" id="KW-0961">Cell wall biogenesis/degradation</keyword>
<evidence type="ECO:0000256" key="5">
    <source>
        <dbReference type="ARBA" id="ARBA00022729"/>
    </source>
</evidence>
<gene>
    <name evidence="13" type="ORF">GCM10008171_23190</name>
</gene>
<accession>A0A9W6N483</accession>
<reference evidence="13" key="1">
    <citation type="journal article" date="2014" name="Int. J. Syst. Evol. Microbiol.">
        <title>Complete genome sequence of Corynebacterium casei LMG S-19264T (=DSM 44701T), isolated from a smear-ripened cheese.</title>
        <authorList>
            <consortium name="US DOE Joint Genome Institute (JGI-PGF)"/>
            <person name="Walter F."/>
            <person name="Albersmeier A."/>
            <person name="Kalinowski J."/>
            <person name="Ruckert C."/>
        </authorList>
    </citation>
    <scope>NUCLEOTIDE SEQUENCE</scope>
    <source>
        <strain evidence="13">VKM B-2555</strain>
    </source>
</reference>
<comment type="similarity">
    <text evidence="10">Belongs to the peptidase M15 family.</text>
</comment>
<evidence type="ECO:0000256" key="9">
    <source>
        <dbReference type="ARBA" id="ARBA00023316"/>
    </source>
</evidence>
<organism evidence="13 14">
    <name type="scientific">Methylopila jiangsuensis</name>
    <dbReference type="NCBI Taxonomy" id="586230"/>
    <lineage>
        <taxon>Bacteria</taxon>
        <taxon>Pseudomonadati</taxon>
        <taxon>Pseudomonadota</taxon>
        <taxon>Alphaproteobacteria</taxon>
        <taxon>Hyphomicrobiales</taxon>
        <taxon>Methylopilaceae</taxon>
        <taxon>Methylopila</taxon>
    </lineage>
</organism>
<keyword evidence="14" id="KW-1185">Reference proteome</keyword>
<evidence type="ECO:0000313" key="13">
    <source>
        <dbReference type="EMBL" id="GLK77065.1"/>
    </source>
</evidence>
<evidence type="ECO:0000256" key="4">
    <source>
        <dbReference type="ARBA" id="ARBA00022723"/>
    </source>
</evidence>
<dbReference type="PANTHER" id="PTHR37425:SF1">
    <property type="entry name" value="OUTER MEMBRANE PROTEIN"/>
    <property type="match status" value="1"/>
</dbReference>
<dbReference type="Gene3D" id="3.30.1380.10">
    <property type="match status" value="1"/>
</dbReference>
<comment type="pathway">
    <text evidence="2">Cell wall biogenesis; cell wall polysaccharide biosynthesis.</text>
</comment>
<evidence type="ECO:0000256" key="1">
    <source>
        <dbReference type="ARBA" id="ARBA00001947"/>
    </source>
</evidence>
<dbReference type="SUPFAM" id="SSF55166">
    <property type="entry name" value="Hedgehog/DD-peptidase"/>
    <property type="match status" value="1"/>
</dbReference>
<dbReference type="PANTHER" id="PTHR37425">
    <property type="match status" value="1"/>
</dbReference>
<reference evidence="13" key="2">
    <citation type="submission" date="2023-01" db="EMBL/GenBank/DDBJ databases">
        <authorList>
            <person name="Sun Q."/>
            <person name="Evtushenko L."/>
        </authorList>
    </citation>
    <scope>NUCLEOTIDE SEQUENCE</scope>
    <source>
        <strain evidence="13">VKM B-2555</strain>
    </source>
</reference>
<name>A0A9W6N483_9HYPH</name>
<feature type="region of interest" description="Disordered" evidence="12">
    <location>
        <begin position="490"/>
        <end position="514"/>
    </location>
</feature>
<keyword evidence="6" id="KW-0378">Hydrolase</keyword>
<evidence type="ECO:0000256" key="10">
    <source>
        <dbReference type="ARBA" id="ARBA00093448"/>
    </source>
</evidence>